<dbReference type="PANTHER" id="PTHR21483">
    <property type="entry name" value="RNA POLYMERASE II-ASSOCIATED PROTEIN 1"/>
    <property type="match status" value="1"/>
</dbReference>
<evidence type="ECO:0008006" key="11">
    <source>
        <dbReference type="Google" id="ProtNLM"/>
    </source>
</evidence>
<feature type="domain" description="RPAP1 N-terminal" evidence="7">
    <location>
        <begin position="167"/>
        <end position="209"/>
    </location>
</feature>
<evidence type="ECO:0000259" key="8">
    <source>
        <dbReference type="Pfam" id="PF25766"/>
    </source>
</evidence>
<evidence type="ECO:0000259" key="6">
    <source>
        <dbReference type="Pfam" id="PF08620"/>
    </source>
</evidence>
<organism evidence="9 10">
    <name type="scientific">Globisporangium ultimum (strain ATCC 200006 / CBS 805.95 / DAOM BR144)</name>
    <name type="common">Pythium ultimum</name>
    <dbReference type="NCBI Taxonomy" id="431595"/>
    <lineage>
        <taxon>Eukaryota</taxon>
        <taxon>Sar</taxon>
        <taxon>Stramenopiles</taxon>
        <taxon>Oomycota</taxon>
        <taxon>Peronosporomycetes</taxon>
        <taxon>Pythiales</taxon>
        <taxon>Pythiaceae</taxon>
        <taxon>Globisporangium</taxon>
    </lineage>
</organism>
<dbReference type="EnsemblProtists" id="PYU1_T011139">
    <property type="protein sequence ID" value="PYU1_T011139"/>
    <property type="gene ID" value="PYU1_G011115"/>
</dbReference>
<feature type="compositionally biased region" description="Low complexity" evidence="5">
    <location>
        <begin position="297"/>
        <end position="306"/>
    </location>
</feature>
<dbReference type="EMBL" id="GL376606">
    <property type="status" value="NOT_ANNOTATED_CDS"/>
    <property type="molecule type" value="Genomic_DNA"/>
</dbReference>
<evidence type="ECO:0000256" key="2">
    <source>
        <dbReference type="ARBA" id="ARBA00009953"/>
    </source>
</evidence>
<dbReference type="Pfam" id="PF08621">
    <property type="entry name" value="RPAP1_N"/>
    <property type="match status" value="1"/>
</dbReference>
<feature type="compositionally biased region" description="Polar residues" evidence="5">
    <location>
        <begin position="125"/>
        <end position="137"/>
    </location>
</feature>
<dbReference type="InterPro" id="IPR057989">
    <property type="entry name" value="TPR_RPAP1/MINIYO-like"/>
</dbReference>
<protein>
    <recommendedName>
        <fullName evidence="11">RNA polymerase II-associated protein 1 N-terminal domain-containing protein</fullName>
    </recommendedName>
</protein>
<dbReference type="Pfam" id="PF08620">
    <property type="entry name" value="RPAP1_C"/>
    <property type="match status" value="1"/>
</dbReference>
<accession>K3X1P0</accession>
<evidence type="ECO:0000256" key="3">
    <source>
        <dbReference type="ARBA" id="ARBA00023163"/>
    </source>
</evidence>
<name>K3X1P0_GLOUD</name>
<dbReference type="OMA" id="HEAQHYF"/>
<proteinExistence type="inferred from homology"/>
<evidence type="ECO:0000256" key="4">
    <source>
        <dbReference type="ARBA" id="ARBA00023242"/>
    </source>
</evidence>
<feature type="region of interest" description="Disordered" evidence="5">
    <location>
        <begin position="116"/>
        <end position="148"/>
    </location>
</feature>
<feature type="region of interest" description="Disordered" evidence="5">
    <location>
        <begin position="1051"/>
        <end position="1070"/>
    </location>
</feature>
<dbReference type="InterPro" id="IPR039913">
    <property type="entry name" value="RPAP1/Rba50"/>
</dbReference>
<dbReference type="Proteomes" id="UP000019132">
    <property type="component" value="Unassembled WGS sequence"/>
</dbReference>
<keyword evidence="3" id="KW-0804">Transcription</keyword>
<feature type="compositionally biased region" description="Low complexity" evidence="5">
    <location>
        <begin position="50"/>
        <end position="63"/>
    </location>
</feature>
<dbReference type="HOGENOM" id="CLU_003392_0_0_1"/>
<keyword evidence="10" id="KW-1185">Reference proteome</keyword>
<feature type="region of interest" description="Disordered" evidence="5">
    <location>
        <begin position="239"/>
        <end position="260"/>
    </location>
</feature>
<dbReference type="InterPro" id="IPR013930">
    <property type="entry name" value="RPAP1_N"/>
</dbReference>
<dbReference type="InterPro" id="IPR013929">
    <property type="entry name" value="RPAP1_C"/>
</dbReference>
<feature type="domain" description="RPAP1 C-terminal" evidence="6">
    <location>
        <begin position="328"/>
        <end position="394"/>
    </location>
</feature>
<dbReference type="InParanoid" id="K3X1P0"/>
<feature type="region of interest" description="Disordered" evidence="5">
    <location>
        <begin position="295"/>
        <end position="321"/>
    </location>
</feature>
<dbReference type="eggNOG" id="KOG4732">
    <property type="taxonomic scope" value="Eukaryota"/>
</dbReference>
<reference evidence="10" key="1">
    <citation type="journal article" date="2010" name="Genome Biol.">
        <title>Genome sequence of the necrotrophic plant pathogen Pythium ultimum reveals original pathogenicity mechanisms and effector repertoire.</title>
        <authorList>
            <person name="Levesque C.A."/>
            <person name="Brouwer H."/>
            <person name="Cano L."/>
            <person name="Hamilton J.P."/>
            <person name="Holt C."/>
            <person name="Huitema E."/>
            <person name="Raffaele S."/>
            <person name="Robideau G.P."/>
            <person name="Thines M."/>
            <person name="Win J."/>
            <person name="Zerillo M.M."/>
            <person name="Beakes G.W."/>
            <person name="Boore J.L."/>
            <person name="Busam D."/>
            <person name="Dumas B."/>
            <person name="Ferriera S."/>
            <person name="Fuerstenberg S.I."/>
            <person name="Gachon C.M."/>
            <person name="Gaulin E."/>
            <person name="Govers F."/>
            <person name="Grenville-Briggs L."/>
            <person name="Horner N."/>
            <person name="Hostetler J."/>
            <person name="Jiang R.H."/>
            <person name="Johnson J."/>
            <person name="Krajaejun T."/>
            <person name="Lin H."/>
            <person name="Meijer H.J."/>
            <person name="Moore B."/>
            <person name="Morris P."/>
            <person name="Phuntmart V."/>
            <person name="Puiu D."/>
            <person name="Shetty J."/>
            <person name="Stajich J.E."/>
            <person name="Tripathy S."/>
            <person name="Wawra S."/>
            <person name="van West P."/>
            <person name="Whitty B.R."/>
            <person name="Coutinho P.M."/>
            <person name="Henrissat B."/>
            <person name="Martin F."/>
            <person name="Thomas P.D."/>
            <person name="Tyler B.M."/>
            <person name="De Vries R.P."/>
            <person name="Kamoun S."/>
            <person name="Yandell M."/>
            <person name="Tisserat N."/>
            <person name="Buell C.R."/>
        </authorList>
    </citation>
    <scope>NUCLEOTIDE SEQUENCE</scope>
    <source>
        <strain evidence="10">DAOM:BR144</strain>
    </source>
</reference>
<evidence type="ECO:0000256" key="1">
    <source>
        <dbReference type="ARBA" id="ARBA00004123"/>
    </source>
</evidence>
<feature type="domain" description="RPAP1/MINIYO-like TPR repeats" evidence="8">
    <location>
        <begin position="1201"/>
        <end position="1321"/>
    </location>
</feature>
<dbReference type="VEuPathDB" id="FungiDB:PYU1_G011115"/>
<comment type="similarity">
    <text evidence="2">Belongs to the RPAP1 family.</text>
</comment>
<evidence type="ECO:0000259" key="7">
    <source>
        <dbReference type="Pfam" id="PF08621"/>
    </source>
</evidence>
<dbReference type="PANTHER" id="PTHR21483:SF18">
    <property type="entry name" value="RNA POLYMERASE II-ASSOCIATED PROTEIN 1"/>
    <property type="match status" value="1"/>
</dbReference>
<comment type="subcellular location">
    <subcellularLocation>
        <location evidence="1">Nucleus</location>
    </subcellularLocation>
</comment>
<evidence type="ECO:0000256" key="5">
    <source>
        <dbReference type="SAM" id="MobiDB-lite"/>
    </source>
</evidence>
<dbReference type="Pfam" id="PF25766">
    <property type="entry name" value="TPR_RPAP1"/>
    <property type="match status" value="1"/>
</dbReference>
<reference evidence="9" key="3">
    <citation type="submission" date="2015-02" db="UniProtKB">
        <authorList>
            <consortium name="EnsemblProtists"/>
        </authorList>
    </citation>
    <scope>IDENTIFICATION</scope>
    <source>
        <strain evidence="9">DAOM BR144</strain>
    </source>
</reference>
<evidence type="ECO:0000313" key="9">
    <source>
        <dbReference type="EnsemblProtists" id="PYU1_T011139"/>
    </source>
</evidence>
<dbReference type="STRING" id="431595.K3X1P0"/>
<sequence>MSSTPPTDEERAARNAAMGLDMDDELAQLLKEQEDFLKQSKRPAAKVMRAGKPAAFAAPSTAADADKPTDEKEEADAPQIVGSVMERDVIQLNIQNMNVMPRAQANGFPAVQRRGESLFGKRQRQPTSATAKPSRFSSAMKAGAPPGGVVERGVVEATAPVDPEQAEIDRTNNARLQEMSLDEIREAQQELMRSLDPTLLEKFMNKRKKAPAAVKKPAESAAKTRTNAAGTTVAIGKSVVTNNDEGEQKEEAASDQPPAAPIDLAKIKSEEQLFETAKLLPPEERAKHEWMQAVPDASASAAPSSATTKGDATKANARKEKLTATTERFDFNGDRIVSGGDGGVQHATHSGLFHHGDDPDAAGYTMSELIHLARSTVSSQRAMALTTITKILQKRIVYQQEQNLTNVFPRVLPTNLPITLRIALDDQNYTALSAAIAALHAFLVPPAELQQQNNEASAFEGAYGVVVAPPHIHLHRNIKEETTPASQEVLRLEIPPTEEVIYIDTSDVQDDEGNDVSSISDEDLTFLDPVQGFLNMDIGTRLRYILERIQLPDPTSTEKMLDILTQIANHSPKAAKDIGTNLKLMKALQQQCIENEAVLTLQDADEKEKNDAALRVTVKALALVRALCQGSRAVAAFLIGNGVIQSTKGFLAIQSSFTSPLFHDIQCESLRIWRVLLKYGLDFHCFAYLFPILCGFRGVDLVQKPTGEHDQDANSNRRRPARVTAALFAALEAFCGLESVHEAQHYFNQLGFFMNQAKDDILARMSTPEAQSKEDELMVIATAFRFLAATSALVSKHHLERKPILDVLEFTQQDAAFKSALVAIQERQHGPEVLAAIVHFHQQAVRRGILGDDMDDDDVARDFFQRTMLHQRNAVAKAMNALATAQSSNVHHVALTCSLLVSTCEMIVTNANDFYDDALVATMYAFGLKLMEQFVTGHEFWIHELLAKVLFDPVLLQKVGFFANKVDATTMSHVLIPIYQALVNTTREQEQHSQRNFAWQSSASSSLSPTEKSSCQLRVPQYEDAYVGSNLPLPGFWLFCPFSRMEFASSASSANDNGSPPSPAAPTRAENDEMKLIVSATCRFLYQLEIATTASTAWRQIEVSYQREMRDEDKLFHLLHVFFAGTDVLFDEHVDAALRQFLPKFALPVLKSKTSATLLYDGILRNLRRFQQLEDPNTTEKDAATAAAGLSFSSDEQLVMNFLEKLVAEFTSSSYGNVHFARCVTLFLARDFPVTIRKWIWKELQDCRLLHALQAFDDDKEATNATLMRLTNGGGKTATASDEQWIQLMKQALCQQQITPTRGVLAYCVAIHHLTMYLFNAPTPSTTKQQQEQPAAAAASMSFARQLLAQDLVRDASPAIWYHLLTYDDASTALSMVTTAVMACAAKQGRVDRIVNHAGLSPEQITAFHAKIAEDGEATA</sequence>
<reference evidence="10" key="2">
    <citation type="submission" date="2010-04" db="EMBL/GenBank/DDBJ databases">
        <authorList>
            <person name="Buell R."/>
            <person name="Hamilton J."/>
            <person name="Hostetler J."/>
        </authorList>
    </citation>
    <scope>NUCLEOTIDE SEQUENCE [LARGE SCALE GENOMIC DNA]</scope>
    <source>
        <strain evidence="10">DAOM:BR144</strain>
    </source>
</reference>
<feature type="region of interest" description="Disordered" evidence="5">
    <location>
        <begin position="40"/>
        <end position="82"/>
    </location>
</feature>
<keyword evidence="4" id="KW-0539">Nucleus</keyword>
<evidence type="ECO:0000313" key="10">
    <source>
        <dbReference type="Proteomes" id="UP000019132"/>
    </source>
</evidence>
<dbReference type="GO" id="GO:0006366">
    <property type="term" value="P:transcription by RNA polymerase II"/>
    <property type="evidence" value="ECO:0007669"/>
    <property type="project" value="InterPro"/>
</dbReference>